<dbReference type="GO" id="GO:0009253">
    <property type="term" value="P:peptidoglycan catabolic process"/>
    <property type="evidence" value="ECO:0007669"/>
    <property type="project" value="InterPro"/>
</dbReference>
<keyword evidence="3" id="KW-0732">Signal</keyword>
<dbReference type="Pfam" id="PF01510">
    <property type="entry name" value="Amidase_2"/>
    <property type="match status" value="1"/>
</dbReference>
<dbReference type="SUPFAM" id="SSF55846">
    <property type="entry name" value="N-acetylmuramoyl-L-alanine amidase-like"/>
    <property type="match status" value="2"/>
</dbReference>
<dbReference type="InterPro" id="IPR015510">
    <property type="entry name" value="PGRP"/>
</dbReference>
<evidence type="ECO:0000259" key="7">
    <source>
        <dbReference type="SMART" id="SM00701"/>
    </source>
</evidence>
<dbReference type="CDD" id="cd06583">
    <property type="entry name" value="PGRP"/>
    <property type="match status" value="1"/>
</dbReference>
<evidence type="ECO:0000256" key="2">
    <source>
        <dbReference type="ARBA" id="ARBA00022588"/>
    </source>
</evidence>
<dbReference type="EMBL" id="OD004134">
    <property type="protein sequence ID" value="CAD7409366.1"/>
    <property type="molecule type" value="Genomic_DNA"/>
</dbReference>
<dbReference type="PANTHER" id="PTHR11022:SF41">
    <property type="entry name" value="PEPTIDOGLYCAN-RECOGNITION PROTEIN LC-RELATED"/>
    <property type="match status" value="1"/>
</dbReference>
<accession>A0A7R9H576</accession>
<dbReference type="InterPro" id="IPR036505">
    <property type="entry name" value="Amidase/PGRP_sf"/>
</dbReference>
<evidence type="ECO:0000256" key="1">
    <source>
        <dbReference type="ARBA" id="ARBA00007553"/>
    </source>
</evidence>
<dbReference type="SMART" id="SM00644">
    <property type="entry name" value="Ami_2"/>
    <property type="match status" value="1"/>
</dbReference>
<keyword evidence="4" id="KW-0391">Immunity</keyword>
<dbReference type="AlphaFoldDB" id="A0A7R9H576"/>
<comment type="similarity">
    <text evidence="1">Belongs to the N-acetylmuramoyl-L-alanine amidase 2 family.</text>
</comment>
<keyword evidence="2" id="KW-0399">Innate immunity</keyword>
<organism evidence="8">
    <name type="scientific">Timema poppense</name>
    <name type="common">Walking stick</name>
    <dbReference type="NCBI Taxonomy" id="170557"/>
    <lineage>
        <taxon>Eukaryota</taxon>
        <taxon>Metazoa</taxon>
        <taxon>Ecdysozoa</taxon>
        <taxon>Arthropoda</taxon>
        <taxon>Hexapoda</taxon>
        <taxon>Insecta</taxon>
        <taxon>Pterygota</taxon>
        <taxon>Neoptera</taxon>
        <taxon>Polyneoptera</taxon>
        <taxon>Phasmatodea</taxon>
        <taxon>Timematodea</taxon>
        <taxon>Timematoidea</taxon>
        <taxon>Timematidae</taxon>
        <taxon>Timema</taxon>
    </lineage>
</organism>
<dbReference type="GO" id="GO:0042834">
    <property type="term" value="F:peptidoglycan binding"/>
    <property type="evidence" value="ECO:0007669"/>
    <property type="project" value="InterPro"/>
</dbReference>
<dbReference type="PANTHER" id="PTHR11022">
    <property type="entry name" value="PEPTIDOGLYCAN RECOGNITION PROTEIN"/>
    <property type="match status" value="1"/>
</dbReference>
<protein>
    <submittedName>
        <fullName evidence="8">Uncharacterized protein</fullName>
    </submittedName>
</protein>
<feature type="domain" description="Peptidoglycan recognition protein family" evidence="7">
    <location>
        <begin position="10"/>
        <end position="206"/>
    </location>
</feature>
<dbReference type="InterPro" id="IPR002502">
    <property type="entry name" value="Amidase_domain"/>
</dbReference>
<name>A0A7R9H576_TIMPO</name>
<sequence>MQDPVNSLCPSTISRAEWGARPPAVEPQPLAVSPVPYVVVHHGGTKEYCYDQAGMDLDFKPVRSRRDKILFEYEVVYEAPTDPEELFKMNVFYPTIDEIGNALNTCSAIVRSYQNYHIDTNGWNDIGYSFVIGEDGQVYEGRGWDFVGAHAPGYNTQSIGICVIGDFSDRLPNEEALATLSDLISCGVDIGKIGEGYQVIGHRQTRDTLCPGDTFYKWVKALPQWTDHPVPLTQSATY</sequence>
<dbReference type="SMART" id="SM00701">
    <property type="entry name" value="PGRP"/>
    <property type="match status" value="1"/>
</dbReference>
<evidence type="ECO:0000259" key="6">
    <source>
        <dbReference type="SMART" id="SM00644"/>
    </source>
</evidence>
<feature type="domain" description="N-acetylmuramoyl-L-alanine amidase" evidence="6">
    <location>
        <begin position="84"/>
        <end position="212"/>
    </location>
</feature>
<dbReference type="GO" id="GO:0008270">
    <property type="term" value="F:zinc ion binding"/>
    <property type="evidence" value="ECO:0007669"/>
    <property type="project" value="InterPro"/>
</dbReference>
<dbReference type="InterPro" id="IPR006619">
    <property type="entry name" value="PGRP_domain_met/bac"/>
</dbReference>
<dbReference type="InterPro" id="IPR017331">
    <property type="entry name" value="Peptidoglycan_recognition"/>
</dbReference>
<dbReference type="GO" id="GO:0008745">
    <property type="term" value="F:N-acetylmuramoyl-L-alanine amidase activity"/>
    <property type="evidence" value="ECO:0007669"/>
    <property type="project" value="InterPro"/>
</dbReference>
<dbReference type="Gene3D" id="3.40.80.10">
    <property type="entry name" value="Peptidoglycan recognition protein-like"/>
    <property type="match status" value="2"/>
</dbReference>
<dbReference type="FunFam" id="3.40.80.10:FF:000001">
    <property type="entry name" value="Peptidoglycan recognition protein 1"/>
    <property type="match status" value="1"/>
</dbReference>
<evidence type="ECO:0000256" key="5">
    <source>
        <dbReference type="ARBA" id="ARBA00023157"/>
    </source>
</evidence>
<evidence type="ECO:0000313" key="8">
    <source>
        <dbReference type="EMBL" id="CAD7409366.1"/>
    </source>
</evidence>
<dbReference type="GO" id="GO:0045087">
    <property type="term" value="P:innate immune response"/>
    <property type="evidence" value="ECO:0007669"/>
    <property type="project" value="UniProtKB-KW"/>
</dbReference>
<dbReference type="PIRSF" id="PIRSF037945">
    <property type="entry name" value="PGRPs"/>
    <property type="match status" value="1"/>
</dbReference>
<gene>
    <name evidence="8" type="ORF">TPSB3V08_LOCUS6802</name>
</gene>
<evidence type="ECO:0000256" key="4">
    <source>
        <dbReference type="ARBA" id="ARBA00022859"/>
    </source>
</evidence>
<evidence type="ECO:0000256" key="3">
    <source>
        <dbReference type="ARBA" id="ARBA00022729"/>
    </source>
</evidence>
<proteinExistence type="inferred from homology"/>
<keyword evidence="5" id="KW-1015">Disulfide bond</keyword>
<reference evidence="8" key="1">
    <citation type="submission" date="2020-11" db="EMBL/GenBank/DDBJ databases">
        <authorList>
            <person name="Tran Van P."/>
        </authorList>
    </citation>
    <scope>NUCLEOTIDE SEQUENCE</scope>
</reference>